<gene>
    <name evidence="4" type="ORF">SAMN04487965_0504</name>
</gene>
<dbReference type="InterPro" id="IPR020904">
    <property type="entry name" value="Sc_DH/Rdtase_CS"/>
</dbReference>
<accession>A0A1M4VSY0</accession>
<evidence type="ECO:0000256" key="1">
    <source>
        <dbReference type="ARBA" id="ARBA00006484"/>
    </source>
</evidence>
<keyword evidence="5" id="KW-1185">Reference proteome</keyword>
<dbReference type="SMART" id="SM00822">
    <property type="entry name" value="PKS_KR"/>
    <property type="match status" value="1"/>
</dbReference>
<comment type="similarity">
    <text evidence="1 2">Belongs to the short-chain dehydrogenases/reductases (SDR) family.</text>
</comment>
<dbReference type="PRINTS" id="PR00080">
    <property type="entry name" value="SDRFAMILY"/>
</dbReference>
<dbReference type="GO" id="GO:0047560">
    <property type="term" value="F:3-dehydrosphinganine reductase activity"/>
    <property type="evidence" value="ECO:0007669"/>
    <property type="project" value="TreeGrafter"/>
</dbReference>
<dbReference type="PRINTS" id="PR00081">
    <property type="entry name" value="GDHRDH"/>
</dbReference>
<sequence length="278" mass="29558">MGNWKDGTPKTAFISGGGSGIGLHLTREMLKQGTSVAIFDLNVEDSLLSELRQLGAGKAQVERYIVNIAEPESVDAAMDEAAAELGKPDFAINCAGILRTAVFTELSYEMFEQSIRVNLIGSRNFAAGVLRHMPRGGHLALIASLAGICGSYTHGAYAASKFGVVGLAEVLRTELKPRGIAVSVVCPGEIQTPMLDAERETGSAVTEAVNEFAGVMSVDDAVRGIMQGLQKRAFMITPGFRARLTRAMARKTSALFRWVVDGKVAAALKAEQRASAAR</sequence>
<dbReference type="SUPFAM" id="SSF51735">
    <property type="entry name" value="NAD(P)-binding Rossmann-fold domains"/>
    <property type="match status" value="1"/>
</dbReference>
<reference evidence="5" key="1">
    <citation type="submission" date="2016-11" db="EMBL/GenBank/DDBJ databases">
        <authorList>
            <person name="Varghese N."/>
            <person name="Submissions S."/>
        </authorList>
    </citation>
    <scope>NUCLEOTIDE SEQUENCE [LARGE SCALE GENOMIC DNA]</scope>
    <source>
        <strain evidence="5">CGMCC 1.7063</strain>
    </source>
</reference>
<dbReference type="Proteomes" id="UP000184170">
    <property type="component" value="Unassembled WGS sequence"/>
</dbReference>
<dbReference type="PANTHER" id="PTHR43550">
    <property type="entry name" value="3-KETODIHYDROSPHINGOSINE REDUCTASE"/>
    <property type="match status" value="1"/>
</dbReference>
<dbReference type="EMBL" id="FQVA01000001">
    <property type="protein sequence ID" value="SHE71967.1"/>
    <property type="molecule type" value="Genomic_DNA"/>
</dbReference>
<dbReference type="OrthoDB" id="9808814at2"/>
<evidence type="ECO:0000259" key="3">
    <source>
        <dbReference type="SMART" id="SM00822"/>
    </source>
</evidence>
<dbReference type="GO" id="GO:0016020">
    <property type="term" value="C:membrane"/>
    <property type="evidence" value="ECO:0007669"/>
    <property type="project" value="GOC"/>
</dbReference>
<dbReference type="AlphaFoldDB" id="A0A1M4VSY0"/>
<evidence type="ECO:0000313" key="4">
    <source>
        <dbReference type="EMBL" id="SHE71967.1"/>
    </source>
</evidence>
<dbReference type="InterPro" id="IPR036291">
    <property type="entry name" value="NAD(P)-bd_dom_sf"/>
</dbReference>
<protein>
    <submittedName>
        <fullName evidence="4">Short-chain dehydrogenase</fullName>
    </submittedName>
</protein>
<evidence type="ECO:0000313" key="5">
    <source>
        <dbReference type="Proteomes" id="UP000184170"/>
    </source>
</evidence>
<dbReference type="RefSeq" id="WP_073271115.1">
    <property type="nucleotide sequence ID" value="NZ_FQVA01000001.1"/>
</dbReference>
<evidence type="ECO:0000256" key="2">
    <source>
        <dbReference type="RuleBase" id="RU000363"/>
    </source>
</evidence>
<dbReference type="Gene3D" id="3.40.50.720">
    <property type="entry name" value="NAD(P)-binding Rossmann-like Domain"/>
    <property type="match status" value="1"/>
</dbReference>
<dbReference type="GO" id="GO:0030148">
    <property type="term" value="P:sphingolipid biosynthetic process"/>
    <property type="evidence" value="ECO:0007669"/>
    <property type="project" value="TreeGrafter"/>
</dbReference>
<organism evidence="4 5">
    <name type="scientific">Microbulbifer donghaiensis</name>
    <dbReference type="NCBI Taxonomy" id="494016"/>
    <lineage>
        <taxon>Bacteria</taxon>
        <taxon>Pseudomonadati</taxon>
        <taxon>Pseudomonadota</taxon>
        <taxon>Gammaproteobacteria</taxon>
        <taxon>Cellvibrionales</taxon>
        <taxon>Microbulbiferaceae</taxon>
        <taxon>Microbulbifer</taxon>
    </lineage>
</organism>
<proteinExistence type="inferred from homology"/>
<dbReference type="PROSITE" id="PS00061">
    <property type="entry name" value="ADH_SHORT"/>
    <property type="match status" value="1"/>
</dbReference>
<dbReference type="InterPro" id="IPR002347">
    <property type="entry name" value="SDR_fam"/>
</dbReference>
<dbReference type="Pfam" id="PF00106">
    <property type="entry name" value="adh_short"/>
    <property type="match status" value="1"/>
</dbReference>
<dbReference type="GO" id="GO:0006666">
    <property type="term" value="P:3-keto-sphinganine metabolic process"/>
    <property type="evidence" value="ECO:0007669"/>
    <property type="project" value="TreeGrafter"/>
</dbReference>
<dbReference type="InterPro" id="IPR057326">
    <property type="entry name" value="KR_dom"/>
</dbReference>
<name>A0A1M4VSY0_9GAMM</name>
<dbReference type="PANTHER" id="PTHR43550:SF3">
    <property type="entry name" value="3-KETODIHYDROSPHINGOSINE REDUCTASE"/>
    <property type="match status" value="1"/>
</dbReference>
<feature type="domain" description="Ketoreductase" evidence="3">
    <location>
        <begin position="10"/>
        <end position="193"/>
    </location>
</feature>
<dbReference type="STRING" id="494016.SAMN04487965_0504"/>